<dbReference type="EMBL" id="JAGKQQ010000001">
    <property type="protein sequence ID" value="MBP3956475.1"/>
    <property type="molecule type" value="Genomic_DNA"/>
</dbReference>
<gene>
    <name evidence="1" type="ORF">J8F10_14435</name>
</gene>
<comment type="caution">
    <text evidence="1">The sequence shown here is derived from an EMBL/GenBank/DDBJ whole genome shotgun (WGS) entry which is preliminary data.</text>
</comment>
<name>A0ABS5BS30_9BACT</name>
<keyword evidence="2" id="KW-1185">Reference proteome</keyword>
<sequence>MCGAQSQSWSIYRGEDAPIVLTGAGTTDPTGWALVVTVSQYVEQDPPLISTTNVTVGGPDTDGAYTLTVALTRAQTSALAFSTYRLDLWRADSGFNVRLAGGQLQVLTPVRLPA</sequence>
<reference evidence="1 2" key="1">
    <citation type="submission" date="2021-04" db="EMBL/GenBank/DDBJ databases">
        <authorList>
            <person name="Ivanova A."/>
        </authorList>
    </citation>
    <scope>NUCLEOTIDE SEQUENCE [LARGE SCALE GENOMIC DNA]</scope>
    <source>
        <strain evidence="1 2">G18</strain>
    </source>
</reference>
<evidence type="ECO:0000313" key="2">
    <source>
        <dbReference type="Proteomes" id="UP000676565"/>
    </source>
</evidence>
<evidence type="ECO:0000313" key="1">
    <source>
        <dbReference type="EMBL" id="MBP3956475.1"/>
    </source>
</evidence>
<protein>
    <submittedName>
        <fullName evidence="1">Uncharacterized protein</fullName>
    </submittedName>
</protein>
<dbReference type="RefSeq" id="WP_210654633.1">
    <property type="nucleotide sequence ID" value="NZ_JAGKQQ010000001.1"/>
</dbReference>
<dbReference type="Proteomes" id="UP000676565">
    <property type="component" value="Unassembled WGS sequence"/>
</dbReference>
<organism evidence="1 2">
    <name type="scientific">Gemmata palustris</name>
    <dbReference type="NCBI Taxonomy" id="2822762"/>
    <lineage>
        <taxon>Bacteria</taxon>
        <taxon>Pseudomonadati</taxon>
        <taxon>Planctomycetota</taxon>
        <taxon>Planctomycetia</taxon>
        <taxon>Gemmatales</taxon>
        <taxon>Gemmataceae</taxon>
        <taxon>Gemmata</taxon>
    </lineage>
</organism>
<proteinExistence type="predicted"/>
<accession>A0ABS5BS30</accession>